<dbReference type="EMBL" id="CP045901">
    <property type="protein sequence ID" value="QQP37579.1"/>
    <property type="molecule type" value="Genomic_DNA"/>
</dbReference>
<evidence type="ECO:0000313" key="1">
    <source>
        <dbReference type="EMBL" id="QQP35171.1"/>
    </source>
</evidence>
<dbReference type="OrthoDB" id="7488569at2759"/>
<dbReference type="Proteomes" id="UP000595437">
    <property type="component" value="Chromosome 18"/>
</dbReference>
<feature type="non-terminal residue" evidence="2">
    <location>
        <position position="132"/>
    </location>
</feature>
<dbReference type="AlphaFoldDB" id="A0A7T8GTM2"/>
<sequence>ASCPELGIMGRRSDVCSVCFDNSQELATLYRESLQSNPLEDWTLKIGDKIKEHMHHVQTERKDYNMRVEYAKNHKDSVALLTMDFSEAKSIPYYSTQIGTTHFTSPFKVNLFAIENEGLKISNIYMFDEAEQ</sequence>
<reference evidence="3" key="1">
    <citation type="submission" date="2021-01" db="EMBL/GenBank/DDBJ databases">
        <title>Caligus Genome Assembly.</title>
        <authorList>
            <person name="Gallardo-Escarate C."/>
        </authorList>
    </citation>
    <scope>NUCLEOTIDE SEQUENCE [LARGE SCALE GENOMIC DNA]</scope>
</reference>
<feature type="non-terminal residue" evidence="2">
    <location>
        <position position="1"/>
    </location>
</feature>
<evidence type="ECO:0000313" key="3">
    <source>
        <dbReference type="Proteomes" id="UP000595437"/>
    </source>
</evidence>
<name>A0A7T8GTM2_CALRO</name>
<keyword evidence="3" id="KW-1185">Reference proteome</keyword>
<protein>
    <submittedName>
        <fullName evidence="2">LOC582807</fullName>
    </submittedName>
</protein>
<dbReference type="EMBL" id="CP045907">
    <property type="protein sequence ID" value="QQP35171.1"/>
    <property type="molecule type" value="Genomic_DNA"/>
</dbReference>
<organism evidence="2 3">
    <name type="scientific">Caligus rogercresseyi</name>
    <name type="common">Sea louse</name>
    <dbReference type="NCBI Taxonomy" id="217165"/>
    <lineage>
        <taxon>Eukaryota</taxon>
        <taxon>Metazoa</taxon>
        <taxon>Ecdysozoa</taxon>
        <taxon>Arthropoda</taxon>
        <taxon>Crustacea</taxon>
        <taxon>Multicrustacea</taxon>
        <taxon>Hexanauplia</taxon>
        <taxon>Copepoda</taxon>
        <taxon>Siphonostomatoida</taxon>
        <taxon>Caligidae</taxon>
        <taxon>Caligus</taxon>
    </lineage>
</organism>
<dbReference type="Proteomes" id="UP000595437">
    <property type="component" value="Chromosome 12"/>
</dbReference>
<evidence type="ECO:0000313" key="2">
    <source>
        <dbReference type="EMBL" id="QQP37579.1"/>
    </source>
</evidence>
<dbReference type="PANTHER" id="PTHR34415:SF1">
    <property type="entry name" value="INTEGRASE CATALYTIC DOMAIN-CONTAINING PROTEIN"/>
    <property type="match status" value="1"/>
</dbReference>
<proteinExistence type="predicted"/>
<gene>
    <name evidence="2" type="ORF">FKW44_017882</name>
    <name evidence="1" type="ORF">FKW44_023322</name>
</gene>
<accession>A0A7T8GTM2</accession>
<reference evidence="2" key="2">
    <citation type="journal article" name="Sci. Data">
        <title>Chromosome-scale genome assembly of the sea louse Caligus rogercresseyi by SMRT sequencing and Hi-C analysis.</title>
        <authorList>
            <person name="Gallardo-Escarate C."/>
            <person name="Valenzuela-Munoz V."/>
            <person name="Nunez-Acuna G."/>
            <person name="Valenzuela-Miranda D."/>
            <person name="Goncalves A.T."/>
            <person name="Escobar-Sepulveda H."/>
            <person name="Liachko I."/>
            <person name="Nelson B."/>
            <person name="Roberts S."/>
            <person name="Warren W."/>
        </authorList>
    </citation>
    <scope>NUCLEOTIDE SEQUENCE</scope>
    <source>
        <tissue evidence="2">Whole tissue</tissue>
    </source>
</reference>
<dbReference type="PANTHER" id="PTHR34415">
    <property type="entry name" value="INTEGRASE CATALYTIC DOMAIN-CONTAINING PROTEIN"/>
    <property type="match status" value="1"/>
</dbReference>